<name>A0A1B4FKM4_9BURK</name>
<feature type="region of interest" description="Disordered" evidence="1">
    <location>
        <begin position="62"/>
        <end position="87"/>
    </location>
</feature>
<accession>A0A1B4FKM4</accession>
<gene>
    <name evidence="2" type="ORF">WS70_20395</name>
</gene>
<reference evidence="2 3" key="1">
    <citation type="submission" date="2015-12" db="EMBL/GenBank/DDBJ databases">
        <title>Diversity of Burkholderia near neighbor genomes.</title>
        <authorList>
            <person name="Sahl J."/>
            <person name="Wagner D."/>
            <person name="Keim P."/>
        </authorList>
    </citation>
    <scope>NUCLEOTIDE SEQUENCE [LARGE SCALE GENOMIC DNA]</scope>
    <source>
        <strain evidence="2 3">BDU6</strain>
    </source>
</reference>
<dbReference type="AlphaFoldDB" id="A0A1B4FKM4"/>
<evidence type="ECO:0000313" key="2">
    <source>
        <dbReference type="EMBL" id="AOJ04221.1"/>
    </source>
</evidence>
<keyword evidence="3" id="KW-1185">Reference proteome</keyword>
<dbReference type="EMBL" id="CP013387">
    <property type="protein sequence ID" value="AOJ04221.1"/>
    <property type="molecule type" value="Genomic_DNA"/>
</dbReference>
<protein>
    <submittedName>
        <fullName evidence="2">Uncharacterized protein</fullName>
    </submittedName>
</protein>
<evidence type="ECO:0000256" key="1">
    <source>
        <dbReference type="SAM" id="MobiDB-lite"/>
    </source>
</evidence>
<dbReference type="KEGG" id="buu:WS70_20395"/>
<organism evidence="2 3">
    <name type="scientific">Burkholderia mayonis</name>
    <dbReference type="NCBI Taxonomy" id="1385591"/>
    <lineage>
        <taxon>Bacteria</taxon>
        <taxon>Pseudomonadati</taxon>
        <taxon>Pseudomonadota</taxon>
        <taxon>Betaproteobacteria</taxon>
        <taxon>Burkholderiales</taxon>
        <taxon>Burkholderiaceae</taxon>
        <taxon>Burkholderia</taxon>
        <taxon>pseudomallei group</taxon>
    </lineage>
</organism>
<sequence length="87" mass="9416">MCRPPRDGAPPPTLAVALAARRLRRRAAFGADRRTHVPAACGLRIAANSKPERVNRETNLEPSGTHMQAAIEPRDAADDLRKLASIP</sequence>
<dbReference type="Proteomes" id="UP000062519">
    <property type="component" value="Chromosome 2"/>
</dbReference>
<feature type="compositionally biased region" description="Basic and acidic residues" evidence="1">
    <location>
        <begin position="72"/>
        <end position="87"/>
    </location>
</feature>
<proteinExistence type="predicted"/>
<evidence type="ECO:0000313" key="3">
    <source>
        <dbReference type="Proteomes" id="UP000062519"/>
    </source>
</evidence>